<evidence type="ECO:0000256" key="1">
    <source>
        <dbReference type="ARBA" id="ARBA00000085"/>
    </source>
</evidence>
<evidence type="ECO:0000256" key="2">
    <source>
        <dbReference type="ARBA" id="ARBA00012438"/>
    </source>
</evidence>
<proteinExistence type="predicted"/>
<dbReference type="EMBL" id="BPQP01000024">
    <property type="protein sequence ID" value="GJD94508.1"/>
    <property type="molecule type" value="Genomic_DNA"/>
</dbReference>
<organism evidence="8 9">
    <name type="scientific">Methylobacterium iners</name>
    <dbReference type="NCBI Taxonomy" id="418707"/>
    <lineage>
        <taxon>Bacteria</taxon>
        <taxon>Pseudomonadati</taxon>
        <taxon>Pseudomonadota</taxon>
        <taxon>Alphaproteobacteria</taxon>
        <taxon>Hyphomicrobiales</taxon>
        <taxon>Methylobacteriaceae</taxon>
        <taxon>Methylobacterium</taxon>
    </lineage>
</organism>
<keyword evidence="9" id="KW-1185">Reference proteome</keyword>
<keyword evidence="5" id="KW-0175">Coiled coil</keyword>
<dbReference type="Proteomes" id="UP001055125">
    <property type="component" value="Unassembled WGS sequence"/>
</dbReference>
<dbReference type="Gene3D" id="3.30.565.10">
    <property type="entry name" value="Histidine kinase-like ATPase, C-terminal domain"/>
    <property type="match status" value="2"/>
</dbReference>
<dbReference type="InterPro" id="IPR004358">
    <property type="entry name" value="Sig_transdc_His_kin-like_C"/>
</dbReference>
<dbReference type="InterPro" id="IPR003661">
    <property type="entry name" value="HisK_dim/P_dom"/>
</dbReference>
<dbReference type="SUPFAM" id="SSF47384">
    <property type="entry name" value="Homodimeric domain of signal transducing histidine kinase"/>
    <property type="match status" value="1"/>
</dbReference>
<dbReference type="Gene3D" id="3.40.50.2300">
    <property type="match status" value="1"/>
</dbReference>
<dbReference type="SMART" id="SM00448">
    <property type="entry name" value="REC"/>
    <property type="match status" value="1"/>
</dbReference>
<dbReference type="Pfam" id="PF00512">
    <property type="entry name" value="HisKA"/>
    <property type="match status" value="1"/>
</dbReference>
<comment type="catalytic activity">
    <reaction evidence="1">
        <text>ATP + protein L-histidine = ADP + protein N-phospho-L-histidine.</text>
        <dbReference type="EC" id="2.7.13.3"/>
    </reaction>
</comment>
<dbReference type="PROSITE" id="PS50110">
    <property type="entry name" value="RESPONSE_REGULATORY"/>
    <property type="match status" value="1"/>
</dbReference>
<dbReference type="InterPro" id="IPR005467">
    <property type="entry name" value="His_kinase_dom"/>
</dbReference>
<feature type="domain" description="Response regulatory" evidence="7">
    <location>
        <begin position="514"/>
        <end position="629"/>
    </location>
</feature>
<sequence>MRWPLLTSLIEQEDDVIAVRQRARSLGERLGFGLQDQTRIATAVSEIARNAFGYAGGGKVEYGVDDGKEGQSLAVKISDAGPGIPELDAVLEGRYRSTTGLGMGITGSRRLMDRFEIASTVGRGTVVTFGKLLPKGSKTFTGADLAAMADALARTRLADPNAAMREQNRELLRSLAELAEREEEAHRLNAELAETNRGVVALYAELEAQAVQLREAGANLESQVAARTAELAQANERLRAEAIERERMENDLRQSQKMEAVGQLTGGIAHDFNNLLTGIVGSLDLLQSRMAKGRKENLGRYVETAMASANRAAALTHRLLAFARRQPLDPKPTDANALILGMSDLLRRTISEAIALRTETEHDLWPTLCDPHQLENAILNLAINARDAMPSGGSLTIRTRNGRLSETTAEPKPGEMPDEYVCISVTDTGTGMPPDVIARAFDPFFTTKPLGQGTGLGLSMIYGFAKQSEGHARIESEVGVGTTIGIYLPRHHGAGAEEAALLEVHEMQRGDGETVLVVEDEQVVRDLVVEVLHDLGYRTLQAVDGPGGLRLLQTSAKVDLLVTDVGLPGLNGRQLADQARETRPDLKVLFITGYAEGAVTPTGFLDAGMAMITKPFAVETLATRVSAMIGEEG</sequence>
<dbReference type="Pfam" id="PF00072">
    <property type="entry name" value="Response_reg"/>
    <property type="match status" value="1"/>
</dbReference>
<comment type="caution">
    <text evidence="8">The sequence shown here is derived from an EMBL/GenBank/DDBJ whole genome shotgun (WGS) entry which is preliminary data.</text>
</comment>
<dbReference type="CDD" id="cd00082">
    <property type="entry name" value="HisKA"/>
    <property type="match status" value="1"/>
</dbReference>
<accession>A0ABQ4RUL7</accession>
<name>A0ABQ4RUL7_9HYPH</name>
<dbReference type="SUPFAM" id="SSF55874">
    <property type="entry name" value="ATPase domain of HSP90 chaperone/DNA topoisomerase II/histidine kinase"/>
    <property type="match status" value="2"/>
</dbReference>
<dbReference type="Gene3D" id="1.10.287.130">
    <property type="match status" value="1"/>
</dbReference>
<keyword evidence="3 4" id="KW-0597">Phosphoprotein</keyword>
<dbReference type="PANTHER" id="PTHR43065:SF42">
    <property type="entry name" value="TWO-COMPONENT SENSOR PPRA"/>
    <property type="match status" value="1"/>
</dbReference>
<dbReference type="PROSITE" id="PS50109">
    <property type="entry name" value="HIS_KIN"/>
    <property type="match status" value="1"/>
</dbReference>
<evidence type="ECO:0000259" key="7">
    <source>
        <dbReference type="PROSITE" id="PS50110"/>
    </source>
</evidence>
<dbReference type="InterPro" id="IPR001789">
    <property type="entry name" value="Sig_transdc_resp-reg_receiver"/>
</dbReference>
<dbReference type="SMART" id="SM00387">
    <property type="entry name" value="HATPase_c"/>
    <property type="match status" value="2"/>
</dbReference>
<feature type="coiled-coil region" evidence="5">
    <location>
        <begin position="161"/>
        <end position="258"/>
    </location>
</feature>
<evidence type="ECO:0000313" key="9">
    <source>
        <dbReference type="Proteomes" id="UP001055125"/>
    </source>
</evidence>
<dbReference type="CDD" id="cd18161">
    <property type="entry name" value="REC_hyHK_blue-like"/>
    <property type="match status" value="1"/>
</dbReference>
<dbReference type="InterPro" id="IPR036097">
    <property type="entry name" value="HisK_dim/P_sf"/>
</dbReference>
<dbReference type="PRINTS" id="PR00344">
    <property type="entry name" value="BCTRLSENSOR"/>
</dbReference>
<reference evidence="8" key="1">
    <citation type="journal article" date="2021" name="Front. Microbiol.">
        <title>Comprehensive Comparative Genomics and Phenotyping of Methylobacterium Species.</title>
        <authorList>
            <person name="Alessa O."/>
            <person name="Ogura Y."/>
            <person name="Fujitani Y."/>
            <person name="Takami H."/>
            <person name="Hayashi T."/>
            <person name="Sahin N."/>
            <person name="Tani A."/>
        </authorList>
    </citation>
    <scope>NUCLEOTIDE SEQUENCE</scope>
    <source>
        <strain evidence="8">DSM 19015</strain>
    </source>
</reference>
<feature type="modified residue" description="4-aspartylphosphate" evidence="4">
    <location>
        <position position="564"/>
    </location>
</feature>
<evidence type="ECO:0000256" key="3">
    <source>
        <dbReference type="ARBA" id="ARBA00022553"/>
    </source>
</evidence>
<protein>
    <recommendedName>
        <fullName evidence="2">histidine kinase</fullName>
        <ecNumber evidence="2">2.7.13.3</ecNumber>
    </recommendedName>
</protein>
<feature type="domain" description="Histidine kinase" evidence="6">
    <location>
        <begin position="267"/>
        <end position="492"/>
    </location>
</feature>
<dbReference type="InterPro" id="IPR003594">
    <property type="entry name" value="HATPase_dom"/>
</dbReference>
<evidence type="ECO:0000313" key="8">
    <source>
        <dbReference type="EMBL" id="GJD94508.1"/>
    </source>
</evidence>
<dbReference type="EC" id="2.7.13.3" evidence="2"/>
<dbReference type="RefSeq" id="WP_373874753.1">
    <property type="nucleotide sequence ID" value="NZ_BPQP01000024.1"/>
</dbReference>
<evidence type="ECO:0000256" key="4">
    <source>
        <dbReference type="PROSITE-ProRule" id="PRU00169"/>
    </source>
</evidence>
<keyword evidence="8" id="KW-0418">Kinase</keyword>
<dbReference type="CDD" id="cd16934">
    <property type="entry name" value="HATPase_RsbT-like"/>
    <property type="match status" value="1"/>
</dbReference>
<evidence type="ECO:0000256" key="5">
    <source>
        <dbReference type="SAM" id="Coils"/>
    </source>
</evidence>
<dbReference type="GO" id="GO:0016301">
    <property type="term" value="F:kinase activity"/>
    <property type="evidence" value="ECO:0007669"/>
    <property type="project" value="UniProtKB-KW"/>
</dbReference>
<dbReference type="SMART" id="SM00388">
    <property type="entry name" value="HisKA"/>
    <property type="match status" value="1"/>
</dbReference>
<evidence type="ECO:0000259" key="6">
    <source>
        <dbReference type="PROSITE" id="PS50109"/>
    </source>
</evidence>
<dbReference type="Pfam" id="PF02518">
    <property type="entry name" value="HATPase_c"/>
    <property type="match status" value="2"/>
</dbReference>
<dbReference type="InterPro" id="IPR011006">
    <property type="entry name" value="CheY-like_superfamily"/>
</dbReference>
<dbReference type="SUPFAM" id="SSF52172">
    <property type="entry name" value="CheY-like"/>
    <property type="match status" value="1"/>
</dbReference>
<reference evidence="8" key="2">
    <citation type="submission" date="2021-08" db="EMBL/GenBank/DDBJ databases">
        <authorList>
            <person name="Tani A."/>
            <person name="Ola A."/>
            <person name="Ogura Y."/>
            <person name="Katsura K."/>
            <person name="Hayashi T."/>
        </authorList>
    </citation>
    <scope>NUCLEOTIDE SEQUENCE</scope>
    <source>
        <strain evidence="8">DSM 19015</strain>
    </source>
</reference>
<dbReference type="InterPro" id="IPR036890">
    <property type="entry name" value="HATPase_C_sf"/>
</dbReference>
<keyword evidence="8" id="KW-0808">Transferase</keyword>
<dbReference type="PANTHER" id="PTHR43065">
    <property type="entry name" value="SENSOR HISTIDINE KINASE"/>
    <property type="match status" value="1"/>
</dbReference>
<gene>
    <name evidence="8" type="primary">rcsC_13</name>
    <name evidence="8" type="ORF">OCOJLMKI_1710</name>
</gene>